<evidence type="ECO:0000259" key="6">
    <source>
        <dbReference type="PROSITE" id="PS51898"/>
    </source>
</evidence>
<evidence type="ECO:0000256" key="5">
    <source>
        <dbReference type="PROSITE-ProRule" id="PRU01248"/>
    </source>
</evidence>
<dbReference type="GO" id="GO:0006310">
    <property type="term" value="P:DNA recombination"/>
    <property type="evidence" value="ECO:0007669"/>
    <property type="project" value="UniProtKB-KW"/>
</dbReference>
<reference evidence="8" key="2">
    <citation type="submission" date="2020-09" db="EMBL/GenBank/DDBJ databases">
        <authorList>
            <person name="Sun Q."/>
            <person name="Zhou Y."/>
        </authorList>
    </citation>
    <scope>NUCLEOTIDE SEQUENCE</scope>
    <source>
        <strain evidence="8">CGMCC 1.15760</strain>
    </source>
</reference>
<dbReference type="InterPro" id="IPR004107">
    <property type="entry name" value="Integrase_SAM-like_N"/>
</dbReference>
<comment type="caution">
    <text evidence="8">The sequence shown here is derived from an EMBL/GenBank/DDBJ whole genome shotgun (WGS) entry which is preliminary data.</text>
</comment>
<dbReference type="Gene3D" id="1.10.150.130">
    <property type="match status" value="1"/>
</dbReference>
<comment type="similarity">
    <text evidence="1">Belongs to the 'phage' integrase family.</text>
</comment>
<dbReference type="SUPFAM" id="SSF56349">
    <property type="entry name" value="DNA breaking-rejoining enzymes"/>
    <property type="match status" value="1"/>
</dbReference>
<keyword evidence="2" id="KW-0229">DNA integration</keyword>
<evidence type="ECO:0000313" key="8">
    <source>
        <dbReference type="EMBL" id="GGG16103.1"/>
    </source>
</evidence>
<gene>
    <name evidence="8" type="ORF">GCM10007425_08070</name>
</gene>
<proteinExistence type="inferred from homology"/>
<dbReference type="GO" id="GO:0003677">
    <property type="term" value="F:DNA binding"/>
    <property type="evidence" value="ECO:0007669"/>
    <property type="project" value="UniProtKB-UniRule"/>
</dbReference>
<keyword evidence="4" id="KW-0233">DNA recombination</keyword>
<accession>A0A917LEQ6</accession>
<evidence type="ECO:0000313" key="9">
    <source>
        <dbReference type="Proteomes" id="UP000616608"/>
    </source>
</evidence>
<feature type="domain" description="Core-binding (CB)" evidence="7">
    <location>
        <begin position="1"/>
        <end position="87"/>
    </location>
</feature>
<reference evidence="8" key="1">
    <citation type="journal article" date="2014" name="Int. J. Syst. Evol. Microbiol.">
        <title>Complete genome sequence of Corynebacterium casei LMG S-19264T (=DSM 44701T), isolated from a smear-ripened cheese.</title>
        <authorList>
            <consortium name="US DOE Joint Genome Institute (JGI-PGF)"/>
            <person name="Walter F."/>
            <person name="Albersmeier A."/>
            <person name="Kalinowski J."/>
            <person name="Ruckert C."/>
        </authorList>
    </citation>
    <scope>NUCLEOTIDE SEQUENCE</scope>
    <source>
        <strain evidence="8">CGMCC 1.15760</strain>
    </source>
</reference>
<dbReference type="Pfam" id="PF02899">
    <property type="entry name" value="Phage_int_SAM_1"/>
    <property type="match status" value="1"/>
</dbReference>
<dbReference type="Gene3D" id="1.10.443.10">
    <property type="entry name" value="Intergrase catalytic core"/>
    <property type="match status" value="1"/>
</dbReference>
<evidence type="ECO:0000256" key="2">
    <source>
        <dbReference type="ARBA" id="ARBA00022908"/>
    </source>
</evidence>
<dbReference type="GO" id="GO:0015074">
    <property type="term" value="P:DNA integration"/>
    <property type="evidence" value="ECO:0007669"/>
    <property type="project" value="UniProtKB-KW"/>
</dbReference>
<dbReference type="Proteomes" id="UP000616608">
    <property type="component" value="Unassembled WGS sequence"/>
</dbReference>
<evidence type="ECO:0008006" key="10">
    <source>
        <dbReference type="Google" id="ProtNLM"/>
    </source>
</evidence>
<dbReference type="InterPro" id="IPR002104">
    <property type="entry name" value="Integrase_catalytic"/>
</dbReference>
<dbReference type="InterPro" id="IPR050090">
    <property type="entry name" value="Tyrosine_recombinase_XerCD"/>
</dbReference>
<evidence type="ECO:0000256" key="1">
    <source>
        <dbReference type="ARBA" id="ARBA00008857"/>
    </source>
</evidence>
<dbReference type="RefSeq" id="WP_188613731.1">
    <property type="nucleotide sequence ID" value="NZ_BMJT01000002.1"/>
</dbReference>
<dbReference type="AlphaFoldDB" id="A0A917LEQ6"/>
<protein>
    <recommendedName>
        <fullName evidence="10">Integrase</fullName>
    </recommendedName>
</protein>
<keyword evidence="3 5" id="KW-0238">DNA-binding</keyword>
<dbReference type="EMBL" id="BMJT01000002">
    <property type="protein sequence ID" value="GGG16103.1"/>
    <property type="molecule type" value="Genomic_DNA"/>
</dbReference>
<sequence length="286" mass="33756">MVTYQQAWVAFHIHLKQLNMSASTLKQYALDGRQFIAYTKVHNEPHLTATYYPFLVQYVQHLEEAYPKETSYNRKVACLRRFFKFARLREWVDDECYLALLTPKKIPKEIIPALTEGEIQQIGAVWERYLSYADSEDKYFIAKRNHLITTTILTLGCKPSELVRMQWHHLHYTEGFVRLLSGKGYRDVEVNALYLQLMQAYENEKPNDSPYIWQSETNIKGNPITVKTVERIFQTISKEIGITVRATDLRYAAIQRAMKDGDYEQAIARFGYARKWVLQDRQRRLK</sequence>
<dbReference type="PROSITE" id="PS51900">
    <property type="entry name" value="CB"/>
    <property type="match status" value="1"/>
</dbReference>
<organism evidence="8 9">
    <name type="scientific">Lysinibacillus alkalisoli</name>
    <dbReference type="NCBI Taxonomy" id="1911548"/>
    <lineage>
        <taxon>Bacteria</taxon>
        <taxon>Bacillati</taxon>
        <taxon>Bacillota</taxon>
        <taxon>Bacilli</taxon>
        <taxon>Bacillales</taxon>
        <taxon>Bacillaceae</taxon>
        <taxon>Lysinibacillus</taxon>
    </lineage>
</organism>
<dbReference type="InterPro" id="IPR010998">
    <property type="entry name" value="Integrase_recombinase_N"/>
</dbReference>
<dbReference type="InterPro" id="IPR013762">
    <property type="entry name" value="Integrase-like_cat_sf"/>
</dbReference>
<name>A0A917LEQ6_9BACI</name>
<dbReference type="InterPro" id="IPR011010">
    <property type="entry name" value="DNA_brk_join_enz"/>
</dbReference>
<dbReference type="PANTHER" id="PTHR30349">
    <property type="entry name" value="PHAGE INTEGRASE-RELATED"/>
    <property type="match status" value="1"/>
</dbReference>
<dbReference type="PANTHER" id="PTHR30349:SF41">
    <property type="entry name" value="INTEGRASE_RECOMBINASE PROTEIN MJ0367-RELATED"/>
    <property type="match status" value="1"/>
</dbReference>
<dbReference type="Pfam" id="PF00589">
    <property type="entry name" value="Phage_integrase"/>
    <property type="match status" value="1"/>
</dbReference>
<dbReference type="InterPro" id="IPR044068">
    <property type="entry name" value="CB"/>
</dbReference>
<evidence type="ECO:0000256" key="4">
    <source>
        <dbReference type="ARBA" id="ARBA00023172"/>
    </source>
</evidence>
<feature type="domain" description="Tyr recombinase" evidence="6">
    <location>
        <begin position="109"/>
        <end position="286"/>
    </location>
</feature>
<evidence type="ECO:0000259" key="7">
    <source>
        <dbReference type="PROSITE" id="PS51900"/>
    </source>
</evidence>
<keyword evidence="9" id="KW-1185">Reference proteome</keyword>
<dbReference type="PROSITE" id="PS51898">
    <property type="entry name" value="TYR_RECOMBINASE"/>
    <property type="match status" value="1"/>
</dbReference>
<evidence type="ECO:0000256" key="3">
    <source>
        <dbReference type="ARBA" id="ARBA00023125"/>
    </source>
</evidence>